<dbReference type="AlphaFoldDB" id="M8EEI4"/>
<dbReference type="GO" id="GO:0030313">
    <property type="term" value="C:cell envelope"/>
    <property type="evidence" value="ECO:0007669"/>
    <property type="project" value="UniProtKB-SubCell"/>
</dbReference>
<protein>
    <submittedName>
        <fullName evidence="6">Periplasmic solute binding protein</fullName>
    </submittedName>
</protein>
<dbReference type="RefSeq" id="WP_003387451.1">
    <property type="nucleotide sequence ID" value="NZ_APBN01000002.1"/>
</dbReference>
<name>M8EEI4_9BACL</name>
<dbReference type="EMBL" id="APBN01000002">
    <property type="protein sequence ID" value="EMT53900.1"/>
    <property type="molecule type" value="Genomic_DNA"/>
</dbReference>
<dbReference type="GO" id="GO:0046872">
    <property type="term" value="F:metal ion binding"/>
    <property type="evidence" value="ECO:0007669"/>
    <property type="project" value="UniProtKB-KW"/>
</dbReference>
<evidence type="ECO:0000313" key="6">
    <source>
        <dbReference type="EMBL" id="EMT53900.1"/>
    </source>
</evidence>
<dbReference type="PRINTS" id="PR00691">
    <property type="entry name" value="ADHESINB"/>
</dbReference>
<dbReference type="InterPro" id="IPR050492">
    <property type="entry name" value="Bact_metal-bind_prot9"/>
</dbReference>
<comment type="similarity">
    <text evidence="5">Belongs to the bacterial solute-binding protein 9 family.</text>
</comment>
<keyword evidence="3" id="KW-0479">Metal-binding</keyword>
<dbReference type="STRING" id="1300222.I532_07790"/>
<keyword evidence="2 5" id="KW-0813">Transport</keyword>
<dbReference type="InterPro" id="IPR006127">
    <property type="entry name" value="ZnuA-like"/>
</dbReference>
<evidence type="ECO:0000256" key="5">
    <source>
        <dbReference type="RuleBase" id="RU003512"/>
    </source>
</evidence>
<gene>
    <name evidence="6" type="ORF">I532_07790</name>
</gene>
<dbReference type="GeneID" id="89500426"/>
<dbReference type="PRINTS" id="PR00690">
    <property type="entry name" value="ADHESNFAMILY"/>
</dbReference>
<dbReference type="Proteomes" id="UP000012081">
    <property type="component" value="Unassembled WGS sequence"/>
</dbReference>
<dbReference type="PATRIC" id="fig|1300222.3.peg.1603"/>
<keyword evidence="4" id="KW-0732">Signal</keyword>
<dbReference type="Gene3D" id="3.40.50.1980">
    <property type="entry name" value="Nitrogenase molybdenum iron protein domain"/>
    <property type="match status" value="2"/>
</dbReference>
<evidence type="ECO:0000256" key="4">
    <source>
        <dbReference type="ARBA" id="ARBA00022729"/>
    </source>
</evidence>
<evidence type="ECO:0000256" key="3">
    <source>
        <dbReference type="ARBA" id="ARBA00022723"/>
    </source>
</evidence>
<organism evidence="6 7">
    <name type="scientific">Brevibacillus borstelensis AK1</name>
    <dbReference type="NCBI Taxonomy" id="1300222"/>
    <lineage>
        <taxon>Bacteria</taxon>
        <taxon>Bacillati</taxon>
        <taxon>Bacillota</taxon>
        <taxon>Bacilli</taxon>
        <taxon>Bacillales</taxon>
        <taxon>Paenibacillaceae</taxon>
        <taxon>Brevibacillus</taxon>
    </lineage>
</organism>
<dbReference type="GO" id="GO:0030001">
    <property type="term" value="P:metal ion transport"/>
    <property type="evidence" value="ECO:0007669"/>
    <property type="project" value="InterPro"/>
</dbReference>
<dbReference type="PANTHER" id="PTHR42953">
    <property type="entry name" value="HIGH-AFFINITY ZINC UPTAKE SYSTEM PROTEIN ZNUA-RELATED"/>
    <property type="match status" value="1"/>
</dbReference>
<dbReference type="PROSITE" id="PS51257">
    <property type="entry name" value="PROKAR_LIPOPROTEIN"/>
    <property type="match status" value="1"/>
</dbReference>
<comment type="caution">
    <text evidence="6">The sequence shown here is derived from an EMBL/GenBank/DDBJ whole genome shotgun (WGS) entry which is preliminary data.</text>
</comment>
<dbReference type="SUPFAM" id="SSF53807">
    <property type="entry name" value="Helical backbone' metal receptor"/>
    <property type="match status" value="1"/>
</dbReference>
<evidence type="ECO:0000256" key="2">
    <source>
        <dbReference type="ARBA" id="ARBA00022448"/>
    </source>
</evidence>
<dbReference type="InterPro" id="IPR006129">
    <property type="entry name" value="AdhesinB"/>
</dbReference>
<dbReference type="GO" id="GO:0007155">
    <property type="term" value="P:cell adhesion"/>
    <property type="evidence" value="ECO:0007669"/>
    <property type="project" value="InterPro"/>
</dbReference>
<dbReference type="InterPro" id="IPR006128">
    <property type="entry name" value="Lipoprotein_PsaA-like"/>
</dbReference>
<proteinExistence type="inferred from homology"/>
<sequence>MSAKTTYQRVLKGTFYSVLTAAFLLTGCGTKEEPATKPAAGETVWKVTATTGMVADIVKEVGGEHVEVTQLMGAGVDPHLYKASEGDIKRIDQADIIFYSGLHLEGKMVEIFEKMSAKKPVKAVTASLTREHLLADPAAPESPDPHVWFDVSLWMKAVEQVRDDLAAFDAAHASSYQANAERYLQELKELDDYAREQLGSIPKEQRVLVTAHDAFQYFGRGYDVEVMGLQGISTASEYGLKDVQTLVDTLVERKIKAVFVESSVPKRSIEAVVQGAAAKNHTVAIGGELFSDAMGEPGTPEGNYIGMVRHNVDTIVNALK</sequence>
<accession>M8EEI4</accession>
<evidence type="ECO:0000313" key="7">
    <source>
        <dbReference type="Proteomes" id="UP000012081"/>
    </source>
</evidence>
<keyword evidence="7" id="KW-1185">Reference proteome</keyword>
<dbReference type="Pfam" id="PF01297">
    <property type="entry name" value="ZnuA"/>
    <property type="match status" value="1"/>
</dbReference>
<evidence type="ECO:0000256" key="1">
    <source>
        <dbReference type="ARBA" id="ARBA00004196"/>
    </source>
</evidence>
<comment type="subcellular location">
    <subcellularLocation>
        <location evidence="1">Cell envelope</location>
    </subcellularLocation>
</comment>
<reference evidence="6 7" key="1">
    <citation type="submission" date="2013-03" db="EMBL/GenBank/DDBJ databases">
        <title>Assembly of a new bacterial strain Brevibacillus borstelensis AK1.</title>
        <authorList>
            <person name="Rajan I."/>
            <person name="PoliReddy D."/>
            <person name="Sugumar T."/>
            <person name="Rathinam K."/>
            <person name="Alqarawi S."/>
            <person name="Khalil A.B."/>
            <person name="Sivakumar N."/>
        </authorList>
    </citation>
    <scope>NUCLEOTIDE SEQUENCE [LARGE SCALE GENOMIC DNA]</scope>
    <source>
        <strain evidence="6 7">AK1</strain>
    </source>
</reference>
<dbReference type="PANTHER" id="PTHR42953:SF1">
    <property type="entry name" value="METAL-BINDING PROTEIN HI_0362-RELATED"/>
    <property type="match status" value="1"/>
</dbReference>